<evidence type="ECO:0000313" key="5">
    <source>
        <dbReference type="Proteomes" id="UP000722791"/>
    </source>
</evidence>
<protein>
    <recommendedName>
        <fullName evidence="7">Thioredoxin domain-containing protein</fullName>
    </recommendedName>
</protein>
<feature type="signal peptide" evidence="2">
    <location>
        <begin position="1"/>
        <end position="19"/>
    </location>
</feature>
<name>A0A8J4GJU9_9CHLO</name>
<evidence type="ECO:0000313" key="4">
    <source>
        <dbReference type="EMBL" id="GIM09358.1"/>
    </source>
</evidence>
<dbReference type="Proteomes" id="UP000747110">
    <property type="component" value="Unassembled WGS sequence"/>
</dbReference>
<evidence type="ECO:0000256" key="1">
    <source>
        <dbReference type="ARBA" id="ARBA00022729"/>
    </source>
</evidence>
<dbReference type="Proteomes" id="UP000722791">
    <property type="component" value="Unassembled WGS sequence"/>
</dbReference>
<keyword evidence="1 2" id="KW-0732">Signal</keyword>
<dbReference type="PANTHER" id="PTHR15337:SF11">
    <property type="entry name" value="THIOREDOXIN DOMAIN-CONTAINING PROTEIN"/>
    <property type="match status" value="1"/>
</dbReference>
<evidence type="ECO:0008006" key="7">
    <source>
        <dbReference type="Google" id="ProtNLM"/>
    </source>
</evidence>
<dbReference type="PANTHER" id="PTHR15337">
    <property type="entry name" value="ANTERIOR GRADIENT PROTEIN-RELATED"/>
    <property type="match status" value="1"/>
</dbReference>
<dbReference type="InterPro" id="IPR051099">
    <property type="entry name" value="AGR/TXD"/>
</dbReference>
<proteinExistence type="predicted"/>
<comment type="caution">
    <text evidence="4">The sequence shown here is derived from an EMBL/GenBank/DDBJ whole genome shotgun (WGS) entry which is preliminary data.</text>
</comment>
<dbReference type="SUPFAM" id="SSF52833">
    <property type="entry name" value="Thioredoxin-like"/>
    <property type="match status" value="1"/>
</dbReference>
<organism evidence="4 5">
    <name type="scientific">Volvox reticuliferus</name>
    <dbReference type="NCBI Taxonomy" id="1737510"/>
    <lineage>
        <taxon>Eukaryota</taxon>
        <taxon>Viridiplantae</taxon>
        <taxon>Chlorophyta</taxon>
        <taxon>core chlorophytes</taxon>
        <taxon>Chlorophyceae</taxon>
        <taxon>CS clade</taxon>
        <taxon>Chlamydomonadales</taxon>
        <taxon>Volvocaceae</taxon>
        <taxon>Volvox</taxon>
    </lineage>
</organism>
<dbReference type="OrthoDB" id="262308at2759"/>
<gene>
    <name evidence="3" type="ORF">Vretifemale_14210</name>
    <name evidence="4" type="ORF">Vretimale_13186</name>
</gene>
<feature type="chain" id="PRO_5036271736" description="Thioredoxin domain-containing protein" evidence="2">
    <location>
        <begin position="20"/>
        <end position="184"/>
    </location>
</feature>
<dbReference type="AlphaFoldDB" id="A0A8J4GJU9"/>
<dbReference type="InterPro" id="IPR036249">
    <property type="entry name" value="Thioredoxin-like_sf"/>
</dbReference>
<evidence type="ECO:0000256" key="2">
    <source>
        <dbReference type="SAM" id="SignalP"/>
    </source>
</evidence>
<evidence type="ECO:0000313" key="6">
    <source>
        <dbReference type="Proteomes" id="UP000747110"/>
    </source>
</evidence>
<reference evidence="4" key="1">
    <citation type="journal article" date="2021" name="Proc. Natl. Acad. Sci. U.S.A.">
        <title>Three genomes in the algal genus Volvox reveal the fate of a haploid sex-determining region after a transition to homothallism.</title>
        <authorList>
            <person name="Yamamoto K."/>
            <person name="Hamaji T."/>
            <person name="Kawai-Toyooka H."/>
            <person name="Matsuzaki R."/>
            <person name="Takahashi F."/>
            <person name="Nishimura Y."/>
            <person name="Kawachi M."/>
            <person name="Noguchi H."/>
            <person name="Minakuchi Y."/>
            <person name="Umen J.G."/>
            <person name="Toyoda A."/>
            <person name="Nozaki H."/>
        </authorList>
    </citation>
    <scope>NUCLEOTIDE SEQUENCE</scope>
    <source>
        <strain evidence="4">NIES-3785</strain>
        <strain evidence="3">NIES-3786</strain>
    </source>
</reference>
<dbReference type="Gene3D" id="3.40.30.10">
    <property type="entry name" value="Glutaredoxin"/>
    <property type="match status" value="1"/>
</dbReference>
<accession>A0A8J4GJU9</accession>
<dbReference type="EMBL" id="BNCP01000033">
    <property type="protein sequence ID" value="GIL85705.1"/>
    <property type="molecule type" value="Genomic_DNA"/>
</dbReference>
<dbReference type="EMBL" id="BNCQ01000031">
    <property type="protein sequence ID" value="GIM09358.1"/>
    <property type="molecule type" value="Genomic_DNA"/>
</dbReference>
<keyword evidence="6" id="KW-1185">Reference proteome</keyword>
<evidence type="ECO:0000313" key="3">
    <source>
        <dbReference type="EMBL" id="GIL85705.1"/>
    </source>
</evidence>
<sequence>MYPFILALLCLAIINGCQGKIDADKAAELSREIREHFRRTGANWVSPKMFLELNLTQNSKPIMFVFTSRSCADCRAFMDSWGELDKVTVSSLTAQFLSVLALDDYAFEVPELGLPTADYLPRVIFADPDGKVLPELKNSESDPFAPFFYERASDVVEVMRKALAQHWEYMGTDVFRGDLQQDIL</sequence>